<dbReference type="PANTHER" id="PTHR21366:SF14">
    <property type="entry name" value="GLYOXALASE DOMAIN-CONTAINING PROTEIN 5"/>
    <property type="match status" value="1"/>
</dbReference>
<dbReference type="AlphaFoldDB" id="H6RQK2"/>
<feature type="domain" description="VOC" evidence="1">
    <location>
        <begin position="11"/>
        <end position="126"/>
    </location>
</feature>
<dbReference type="InterPro" id="IPR037523">
    <property type="entry name" value="VOC_core"/>
</dbReference>
<dbReference type="OrthoDB" id="3827654at2"/>
<dbReference type="HOGENOM" id="CLU_052361_3_1_11"/>
<dbReference type="Gene3D" id="3.10.180.10">
    <property type="entry name" value="2,3-Dihydroxybiphenyl 1,2-Dioxygenase, domain 1"/>
    <property type="match status" value="2"/>
</dbReference>
<dbReference type="CDD" id="cd08362">
    <property type="entry name" value="BphC5-RrK37_N_like"/>
    <property type="match status" value="1"/>
</dbReference>
<reference evidence="2 3" key="1">
    <citation type="journal article" date="2012" name="J. Bacteriol.">
        <title>Genome Sequence of Blastococcus saxobsidens DD2, a Stone-Inhabiting Bacterium.</title>
        <authorList>
            <person name="Chouaia B."/>
            <person name="Crotti E."/>
            <person name="Brusetti L."/>
            <person name="Daffonchio D."/>
            <person name="Essoussi I."/>
            <person name="Nouioui I."/>
            <person name="Sbissi I."/>
            <person name="Ghodhbane-Gtari F."/>
            <person name="Gtari M."/>
            <person name="Vacherie B."/>
            <person name="Barbe V."/>
            <person name="Medigue C."/>
            <person name="Gury J."/>
            <person name="Pujic P."/>
            <person name="Normand P."/>
        </authorList>
    </citation>
    <scope>NUCLEOTIDE SEQUENCE [LARGE SCALE GENOMIC DNA]</scope>
    <source>
        <strain evidence="2 3">DD2</strain>
    </source>
</reference>
<organism evidence="2 3">
    <name type="scientific">Blastococcus saxobsidens (strain DD2)</name>
    <dbReference type="NCBI Taxonomy" id="1146883"/>
    <lineage>
        <taxon>Bacteria</taxon>
        <taxon>Bacillati</taxon>
        <taxon>Actinomycetota</taxon>
        <taxon>Actinomycetes</taxon>
        <taxon>Geodermatophilales</taxon>
        <taxon>Geodermatophilaceae</taxon>
        <taxon>Blastococcus</taxon>
    </lineage>
</organism>
<dbReference type="EMBL" id="FO117623">
    <property type="protein sequence ID" value="CCG05370.1"/>
    <property type="molecule type" value="Genomic_DNA"/>
</dbReference>
<dbReference type="PROSITE" id="PS51819">
    <property type="entry name" value="VOC"/>
    <property type="match status" value="2"/>
</dbReference>
<name>H6RQK2_BLASD</name>
<dbReference type="SUPFAM" id="SSF54593">
    <property type="entry name" value="Glyoxalase/Bleomycin resistance protein/Dihydroxybiphenyl dioxygenase"/>
    <property type="match status" value="1"/>
</dbReference>
<accession>H6RQK2</accession>
<proteinExistence type="predicted"/>
<keyword evidence="2" id="KW-0560">Oxidoreductase</keyword>
<dbReference type="GO" id="GO:0051213">
    <property type="term" value="F:dioxygenase activity"/>
    <property type="evidence" value="ECO:0007669"/>
    <property type="project" value="UniProtKB-KW"/>
</dbReference>
<dbReference type="STRING" id="1146883.BLASA_4567"/>
<evidence type="ECO:0000259" key="1">
    <source>
        <dbReference type="PROSITE" id="PS51819"/>
    </source>
</evidence>
<dbReference type="PANTHER" id="PTHR21366">
    <property type="entry name" value="GLYOXALASE FAMILY PROTEIN"/>
    <property type="match status" value="1"/>
</dbReference>
<dbReference type="InterPro" id="IPR029068">
    <property type="entry name" value="Glyas_Bleomycin-R_OHBP_Dase"/>
</dbReference>
<dbReference type="InterPro" id="IPR050383">
    <property type="entry name" value="GlyoxalaseI/FosfomycinResist"/>
</dbReference>
<reference evidence="3" key="2">
    <citation type="submission" date="2012-02" db="EMBL/GenBank/DDBJ databases">
        <title>Complete genome sequence of Blastococcus saxobsidens strain DD2.</title>
        <authorList>
            <person name="Genoscope."/>
        </authorList>
    </citation>
    <scope>NUCLEOTIDE SEQUENCE [LARGE SCALE GENOMIC DNA]</scope>
    <source>
        <strain evidence="3">DD2</strain>
    </source>
</reference>
<dbReference type="KEGG" id="bsd:BLASA_4567"/>
<evidence type="ECO:0000313" key="3">
    <source>
        <dbReference type="Proteomes" id="UP000007517"/>
    </source>
</evidence>
<dbReference type="eggNOG" id="COG0346">
    <property type="taxonomic scope" value="Bacteria"/>
</dbReference>
<dbReference type="RefSeq" id="WP_014378237.1">
    <property type="nucleotide sequence ID" value="NC_016943.1"/>
</dbReference>
<dbReference type="Proteomes" id="UP000007517">
    <property type="component" value="Chromosome"/>
</dbReference>
<dbReference type="InterPro" id="IPR004360">
    <property type="entry name" value="Glyas_Fos-R_dOase_dom"/>
</dbReference>
<keyword evidence="3" id="KW-1185">Reference proteome</keyword>
<sequence>MSAEPTTPITHLRYVGIAAPDFERATEFYRTAWGLEQVAEDGGIAFFGSPAAPENYLLRVRKDSAKRMDVVAFGVRQASDVDALAERLGQAGVRIDREPGKLDTPGGGHGFRFWDLDGRLIEISSDVAERTARELEPKESIPRKLSHVVFNSTDAPATLAFYEKHLGLRLTDWLADRLCFLRSGVDHHILAIAQAPHVALNHVSFEMRGLDEYMRGTGRLVRDGHRLLWGPGRHGPGDNTFSYFYDPFGNVMEYTTELEQIPDEKTWEPRVFELTPENSDQWGTSNSINEVFIPAQFNDPDQGLWTPSPV</sequence>
<keyword evidence="2" id="KW-0223">Dioxygenase</keyword>
<gene>
    <name evidence="2" type="ordered locus">BLASA_4567</name>
</gene>
<dbReference type="Pfam" id="PF00903">
    <property type="entry name" value="Glyoxalase"/>
    <property type="match status" value="2"/>
</dbReference>
<evidence type="ECO:0000313" key="2">
    <source>
        <dbReference type="EMBL" id="CCG05370.1"/>
    </source>
</evidence>
<protein>
    <submittedName>
        <fullName evidence="2">Glyoxalase/bleomycin resistance protein/dioxygenase</fullName>
    </submittedName>
</protein>
<feature type="domain" description="VOC" evidence="1">
    <location>
        <begin position="144"/>
        <end position="257"/>
    </location>
</feature>